<gene>
    <name evidence="12" type="ORF">HPB48_020684</name>
</gene>
<evidence type="ECO:0000256" key="11">
    <source>
        <dbReference type="RuleBase" id="RU367023"/>
    </source>
</evidence>
<dbReference type="Pfam" id="PF03982">
    <property type="entry name" value="DAGAT"/>
    <property type="match status" value="1"/>
</dbReference>
<name>A0A9J6G3A0_HAELO</name>
<dbReference type="CDD" id="cd07987">
    <property type="entry name" value="LPLAT_MGAT-like"/>
    <property type="match status" value="1"/>
</dbReference>
<comment type="caution">
    <text evidence="11">Lacks conserved residue(s) required for the propagation of feature annotation.</text>
</comment>
<evidence type="ECO:0000256" key="2">
    <source>
        <dbReference type="ARBA" id="ARBA00005420"/>
    </source>
</evidence>
<keyword evidence="10" id="KW-0012">Acyltransferase</keyword>
<dbReference type="AlphaFoldDB" id="A0A9J6G3A0"/>
<keyword evidence="6 11" id="KW-0256">Endoplasmic reticulum</keyword>
<dbReference type="InterPro" id="IPR007130">
    <property type="entry name" value="DAGAT"/>
</dbReference>
<keyword evidence="4 11" id="KW-0808">Transferase</keyword>
<evidence type="ECO:0000256" key="1">
    <source>
        <dbReference type="ARBA" id="ARBA00004477"/>
    </source>
</evidence>
<evidence type="ECO:0000256" key="4">
    <source>
        <dbReference type="ARBA" id="ARBA00022679"/>
    </source>
</evidence>
<evidence type="ECO:0000313" key="12">
    <source>
        <dbReference type="EMBL" id="KAH9369571.1"/>
    </source>
</evidence>
<dbReference type="GO" id="GO:0019432">
    <property type="term" value="P:triglyceride biosynthetic process"/>
    <property type="evidence" value="ECO:0007669"/>
    <property type="project" value="TreeGrafter"/>
</dbReference>
<evidence type="ECO:0000256" key="9">
    <source>
        <dbReference type="ARBA" id="ARBA00023136"/>
    </source>
</evidence>
<evidence type="ECO:0000256" key="5">
    <source>
        <dbReference type="ARBA" id="ARBA00022692"/>
    </source>
</evidence>
<dbReference type="Proteomes" id="UP000821853">
    <property type="component" value="Chromosome 3"/>
</dbReference>
<reference evidence="12 13" key="1">
    <citation type="journal article" date="2020" name="Cell">
        <title>Large-Scale Comparative Analyses of Tick Genomes Elucidate Their Genetic Diversity and Vector Capacities.</title>
        <authorList>
            <consortium name="Tick Genome and Microbiome Consortium (TIGMIC)"/>
            <person name="Jia N."/>
            <person name="Wang J."/>
            <person name="Shi W."/>
            <person name="Du L."/>
            <person name="Sun Y."/>
            <person name="Zhan W."/>
            <person name="Jiang J.F."/>
            <person name="Wang Q."/>
            <person name="Zhang B."/>
            <person name="Ji P."/>
            <person name="Bell-Sakyi L."/>
            <person name="Cui X.M."/>
            <person name="Yuan T.T."/>
            <person name="Jiang B.G."/>
            <person name="Yang W.F."/>
            <person name="Lam T.T."/>
            <person name="Chang Q.C."/>
            <person name="Ding S.J."/>
            <person name="Wang X.J."/>
            <person name="Zhu J.G."/>
            <person name="Ruan X.D."/>
            <person name="Zhao L."/>
            <person name="Wei J.T."/>
            <person name="Ye R.Z."/>
            <person name="Que T.C."/>
            <person name="Du C.H."/>
            <person name="Zhou Y.H."/>
            <person name="Cheng J.X."/>
            <person name="Dai P.F."/>
            <person name="Guo W.B."/>
            <person name="Han X.H."/>
            <person name="Huang E.J."/>
            <person name="Li L.F."/>
            <person name="Wei W."/>
            <person name="Gao Y.C."/>
            <person name="Liu J.Z."/>
            <person name="Shao H.Z."/>
            <person name="Wang X."/>
            <person name="Wang C.C."/>
            <person name="Yang T.C."/>
            <person name="Huo Q.B."/>
            <person name="Li W."/>
            <person name="Chen H.Y."/>
            <person name="Chen S.E."/>
            <person name="Zhou L.G."/>
            <person name="Ni X.B."/>
            <person name="Tian J.H."/>
            <person name="Sheng Y."/>
            <person name="Liu T."/>
            <person name="Pan Y.S."/>
            <person name="Xia L.Y."/>
            <person name="Li J."/>
            <person name="Zhao F."/>
            <person name="Cao W.C."/>
        </authorList>
    </citation>
    <scope>NUCLEOTIDE SEQUENCE [LARGE SCALE GENOMIC DNA]</scope>
    <source>
        <strain evidence="12">HaeL-2018</strain>
    </source>
</reference>
<keyword evidence="7 11" id="KW-1133">Transmembrane helix</keyword>
<dbReference type="PANTHER" id="PTHR12317:SF79">
    <property type="entry name" value="ACYLTRANSFERASE"/>
    <property type="match status" value="1"/>
</dbReference>
<evidence type="ECO:0000256" key="7">
    <source>
        <dbReference type="ARBA" id="ARBA00022989"/>
    </source>
</evidence>
<evidence type="ECO:0000313" key="13">
    <source>
        <dbReference type="Proteomes" id="UP000821853"/>
    </source>
</evidence>
<comment type="caution">
    <text evidence="12">The sequence shown here is derived from an EMBL/GenBank/DDBJ whole genome shotgun (WGS) entry which is preliminary data.</text>
</comment>
<keyword evidence="5 11" id="KW-0812">Transmembrane</keyword>
<feature type="transmembrane region" description="Helical" evidence="11">
    <location>
        <begin position="21"/>
        <end position="47"/>
    </location>
</feature>
<dbReference type="OMA" id="RMVHIYP"/>
<dbReference type="GO" id="GO:0004144">
    <property type="term" value="F:diacylglycerol O-acyltransferase activity"/>
    <property type="evidence" value="ECO:0007669"/>
    <property type="project" value="TreeGrafter"/>
</dbReference>
<proteinExistence type="inferred from homology"/>
<organism evidence="12 13">
    <name type="scientific">Haemaphysalis longicornis</name>
    <name type="common">Bush tick</name>
    <dbReference type="NCBI Taxonomy" id="44386"/>
    <lineage>
        <taxon>Eukaryota</taxon>
        <taxon>Metazoa</taxon>
        <taxon>Ecdysozoa</taxon>
        <taxon>Arthropoda</taxon>
        <taxon>Chelicerata</taxon>
        <taxon>Arachnida</taxon>
        <taxon>Acari</taxon>
        <taxon>Parasitiformes</taxon>
        <taxon>Ixodida</taxon>
        <taxon>Ixodoidea</taxon>
        <taxon>Ixodidae</taxon>
        <taxon>Haemaphysalinae</taxon>
        <taxon>Haemaphysalis</taxon>
    </lineage>
</organism>
<dbReference type="EC" id="2.3.1.-" evidence="11"/>
<keyword evidence="13" id="KW-1185">Reference proteome</keyword>
<keyword evidence="3" id="KW-0444">Lipid biosynthesis</keyword>
<sequence>MGFLGAKWTPLRLPLHRRLETLAALALSLLLICSGFTCVLLFAYILLCTRYYPLSLGYAAWIYWDRKACDRGGHWNDWVRSWTLWKYLRNYFPIQLVKTCDLPADRNYLFGYHPHGVMAVGAVCNFATDATNFRHLFPGIRTHLATLRFQFCFPFHRELYLAAGVCCASKEWLDWTLGSKPPGKAAVIVLGGNAEMLNAQPGSYKLYLNNRKGFVRFALKYGAPLVPVFSFGENELFVQAKVPVGSWLGRILALFKLVLGYTPPVFYGRGVFQYSWGWVPHRKRIVTWGSPWRFPRSSAPVDEQVDRVHRQYIDALTQLFNDHKDKYAAAGSKLVIE</sequence>
<evidence type="ECO:0000256" key="6">
    <source>
        <dbReference type="ARBA" id="ARBA00022824"/>
    </source>
</evidence>
<dbReference type="GO" id="GO:0005789">
    <property type="term" value="C:endoplasmic reticulum membrane"/>
    <property type="evidence" value="ECO:0007669"/>
    <property type="project" value="UniProtKB-SubCell"/>
</dbReference>
<dbReference type="EMBL" id="JABSTR010000005">
    <property type="protein sequence ID" value="KAH9369571.1"/>
    <property type="molecule type" value="Genomic_DNA"/>
</dbReference>
<keyword evidence="8" id="KW-0443">Lipid metabolism</keyword>
<keyword evidence="9 11" id="KW-0472">Membrane</keyword>
<evidence type="ECO:0000256" key="3">
    <source>
        <dbReference type="ARBA" id="ARBA00022516"/>
    </source>
</evidence>
<dbReference type="VEuPathDB" id="VectorBase:HLOH_057784"/>
<accession>A0A9J6G3A0</accession>
<comment type="subcellular location">
    <subcellularLocation>
        <location evidence="1 11">Endoplasmic reticulum membrane</location>
        <topology evidence="1 11">Multi-pass membrane protein</topology>
    </subcellularLocation>
</comment>
<evidence type="ECO:0000256" key="8">
    <source>
        <dbReference type="ARBA" id="ARBA00023098"/>
    </source>
</evidence>
<dbReference type="PANTHER" id="PTHR12317">
    <property type="entry name" value="DIACYLGLYCEROL O-ACYLTRANSFERASE"/>
    <property type="match status" value="1"/>
</dbReference>
<comment type="similarity">
    <text evidence="2 11">Belongs to the diacylglycerol acyltransferase family.</text>
</comment>
<evidence type="ECO:0000256" key="10">
    <source>
        <dbReference type="ARBA" id="ARBA00023315"/>
    </source>
</evidence>
<dbReference type="OrthoDB" id="264532at2759"/>
<protein>
    <recommendedName>
        <fullName evidence="11">Acyltransferase</fullName>
        <ecNumber evidence="11">2.3.1.-</ecNumber>
    </recommendedName>
</protein>